<dbReference type="PROSITE" id="PS51257">
    <property type="entry name" value="PROKAR_LIPOPROTEIN"/>
    <property type="match status" value="1"/>
</dbReference>
<dbReference type="EMBL" id="ML979141">
    <property type="protein sequence ID" value="KAF1912085.1"/>
    <property type="molecule type" value="Genomic_DNA"/>
</dbReference>
<keyword evidence="1" id="KW-0472">Membrane</keyword>
<gene>
    <name evidence="2" type="ORF">BDU57DRAFT_78509</name>
</gene>
<organism evidence="2 3">
    <name type="scientific">Ampelomyces quisqualis</name>
    <name type="common">Powdery mildew agent</name>
    <dbReference type="NCBI Taxonomy" id="50730"/>
    <lineage>
        <taxon>Eukaryota</taxon>
        <taxon>Fungi</taxon>
        <taxon>Dikarya</taxon>
        <taxon>Ascomycota</taxon>
        <taxon>Pezizomycotina</taxon>
        <taxon>Dothideomycetes</taxon>
        <taxon>Pleosporomycetidae</taxon>
        <taxon>Pleosporales</taxon>
        <taxon>Pleosporineae</taxon>
        <taxon>Phaeosphaeriaceae</taxon>
        <taxon>Ampelomyces</taxon>
    </lineage>
</organism>
<reference evidence="2" key="1">
    <citation type="journal article" date="2020" name="Stud. Mycol.">
        <title>101 Dothideomycetes genomes: a test case for predicting lifestyles and emergence of pathogens.</title>
        <authorList>
            <person name="Haridas S."/>
            <person name="Albert R."/>
            <person name="Binder M."/>
            <person name="Bloem J."/>
            <person name="Labutti K."/>
            <person name="Salamov A."/>
            <person name="Andreopoulos B."/>
            <person name="Baker S."/>
            <person name="Barry K."/>
            <person name="Bills G."/>
            <person name="Bluhm B."/>
            <person name="Cannon C."/>
            <person name="Castanera R."/>
            <person name="Culley D."/>
            <person name="Daum C."/>
            <person name="Ezra D."/>
            <person name="Gonzalez J."/>
            <person name="Henrissat B."/>
            <person name="Kuo A."/>
            <person name="Liang C."/>
            <person name="Lipzen A."/>
            <person name="Lutzoni F."/>
            <person name="Magnuson J."/>
            <person name="Mondo S."/>
            <person name="Nolan M."/>
            <person name="Ohm R."/>
            <person name="Pangilinan J."/>
            <person name="Park H.-J."/>
            <person name="Ramirez L."/>
            <person name="Alfaro M."/>
            <person name="Sun H."/>
            <person name="Tritt A."/>
            <person name="Yoshinaga Y."/>
            <person name="Zwiers L.-H."/>
            <person name="Turgeon B."/>
            <person name="Goodwin S."/>
            <person name="Spatafora J."/>
            <person name="Crous P."/>
            <person name="Grigoriev I."/>
        </authorList>
    </citation>
    <scope>NUCLEOTIDE SEQUENCE</scope>
    <source>
        <strain evidence="2">HMLAC05119</strain>
    </source>
</reference>
<protein>
    <submittedName>
        <fullName evidence="2">Uncharacterized protein</fullName>
    </submittedName>
</protein>
<keyword evidence="1" id="KW-1133">Transmembrane helix</keyword>
<dbReference type="Proteomes" id="UP000800096">
    <property type="component" value="Unassembled WGS sequence"/>
</dbReference>
<keyword evidence="1" id="KW-0812">Transmembrane</keyword>
<feature type="transmembrane region" description="Helical" evidence="1">
    <location>
        <begin position="16"/>
        <end position="35"/>
    </location>
</feature>
<sequence>MVGYKKGGGEAGGMRGLYIVFVWAIGCCASCWSGGRAGEHVRRCSGIFYGMDFWAILRH</sequence>
<evidence type="ECO:0000313" key="3">
    <source>
        <dbReference type="Proteomes" id="UP000800096"/>
    </source>
</evidence>
<keyword evidence="3" id="KW-1185">Reference proteome</keyword>
<proteinExistence type="predicted"/>
<evidence type="ECO:0000256" key="1">
    <source>
        <dbReference type="SAM" id="Phobius"/>
    </source>
</evidence>
<dbReference type="AlphaFoldDB" id="A0A6A5Q9I2"/>
<evidence type="ECO:0000313" key="2">
    <source>
        <dbReference type="EMBL" id="KAF1912085.1"/>
    </source>
</evidence>
<accession>A0A6A5Q9I2</accession>
<name>A0A6A5Q9I2_AMPQU</name>